<evidence type="ECO:0000313" key="3">
    <source>
        <dbReference type="EMBL" id="GAG80588.1"/>
    </source>
</evidence>
<evidence type="ECO:0000259" key="2">
    <source>
        <dbReference type="Pfam" id="PF01180"/>
    </source>
</evidence>
<feature type="domain" description="Dihydroorotate dehydrogenase catalytic" evidence="2">
    <location>
        <begin position="32"/>
        <end position="104"/>
    </location>
</feature>
<dbReference type="GO" id="GO:0016627">
    <property type="term" value="F:oxidoreductase activity, acting on the CH-CH group of donors"/>
    <property type="evidence" value="ECO:0007669"/>
    <property type="project" value="InterPro"/>
</dbReference>
<dbReference type="Gene3D" id="3.20.20.70">
    <property type="entry name" value="Aldolase class I"/>
    <property type="match status" value="1"/>
</dbReference>
<dbReference type="InterPro" id="IPR005720">
    <property type="entry name" value="Dihydroorotate_DH_cat"/>
</dbReference>
<organism evidence="3">
    <name type="scientific">marine sediment metagenome</name>
    <dbReference type="NCBI Taxonomy" id="412755"/>
    <lineage>
        <taxon>unclassified sequences</taxon>
        <taxon>metagenomes</taxon>
        <taxon>ecological metagenomes</taxon>
    </lineage>
</organism>
<dbReference type="InterPro" id="IPR013785">
    <property type="entry name" value="Aldolase_TIM"/>
</dbReference>
<evidence type="ECO:0000256" key="1">
    <source>
        <dbReference type="ARBA" id="ARBA00023002"/>
    </source>
</evidence>
<gene>
    <name evidence="3" type="ORF">S01H4_23795</name>
</gene>
<dbReference type="SUPFAM" id="SSF51395">
    <property type="entry name" value="FMN-linked oxidoreductases"/>
    <property type="match status" value="1"/>
</dbReference>
<dbReference type="EMBL" id="BART01011087">
    <property type="protein sequence ID" value="GAG80588.1"/>
    <property type="molecule type" value="Genomic_DNA"/>
</dbReference>
<protein>
    <recommendedName>
        <fullName evidence="2">Dihydroorotate dehydrogenase catalytic domain-containing protein</fullName>
    </recommendedName>
</protein>
<keyword evidence="1" id="KW-0560">Oxidoreductase</keyword>
<sequence length="111" mass="12410">ELVNIEKMANELKLLAANSHFSYVVCCNTIPFETGGLGGSILKPISLYNIEYYYKLLPKNIQIWGCGGIKHIDDIIEYEIVGVYGVQMATSAIDNGFKYVDELIGMYHSII</sequence>
<dbReference type="AlphaFoldDB" id="X1B8X8"/>
<comment type="caution">
    <text evidence="3">The sequence shown here is derived from an EMBL/GenBank/DDBJ whole genome shotgun (WGS) entry which is preliminary data.</text>
</comment>
<dbReference type="GO" id="GO:0005737">
    <property type="term" value="C:cytoplasm"/>
    <property type="evidence" value="ECO:0007669"/>
    <property type="project" value="InterPro"/>
</dbReference>
<dbReference type="Pfam" id="PF01180">
    <property type="entry name" value="DHO_dh"/>
    <property type="match status" value="1"/>
</dbReference>
<name>X1B8X8_9ZZZZ</name>
<feature type="non-terminal residue" evidence="3">
    <location>
        <position position="1"/>
    </location>
</feature>
<reference evidence="3" key="1">
    <citation type="journal article" date="2014" name="Front. Microbiol.">
        <title>High frequency of phylogenetically diverse reductive dehalogenase-homologous genes in deep subseafloor sedimentary metagenomes.</title>
        <authorList>
            <person name="Kawai M."/>
            <person name="Futagami T."/>
            <person name="Toyoda A."/>
            <person name="Takaki Y."/>
            <person name="Nishi S."/>
            <person name="Hori S."/>
            <person name="Arai W."/>
            <person name="Tsubouchi T."/>
            <person name="Morono Y."/>
            <person name="Uchiyama I."/>
            <person name="Ito T."/>
            <person name="Fujiyama A."/>
            <person name="Inagaki F."/>
            <person name="Takami H."/>
        </authorList>
    </citation>
    <scope>NUCLEOTIDE SEQUENCE</scope>
    <source>
        <strain evidence="3">Expedition CK06-06</strain>
    </source>
</reference>
<proteinExistence type="predicted"/>
<accession>X1B8X8</accession>